<organism evidence="7 8">
    <name type="scientific">Roseovarius gahaiensis</name>
    <dbReference type="NCBI Taxonomy" id="2716691"/>
    <lineage>
        <taxon>Bacteria</taxon>
        <taxon>Pseudomonadati</taxon>
        <taxon>Pseudomonadota</taxon>
        <taxon>Alphaproteobacteria</taxon>
        <taxon>Rhodobacterales</taxon>
        <taxon>Roseobacteraceae</taxon>
        <taxon>Roseovarius</taxon>
    </lineage>
</organism>
<dbReference type="PANTHER" id="PTHR33376">
    <property type="match status" value="1"/>
</dbReference>
<dbReference type="AlphaFoldDB" id="A0A967BHQ3"/>
<evidence type="ECO:0000256" key="1">
    <source>
        <dbReference type="ARBA" id="ARBA00004418"/>
    </source>
</evidence>
<comment type="subcellular location">
    <subcellularLocation>
        <location evidence="1">Periplasm</location>
    </subcellularLocation>
</comment>
<sequence>MGLLRSKNMAVAALLAMTVPATAEIEEQTLQMAHDYSPGNVWYETSMRFVDNVAEATDGKVTFNVADSGSTGSWVEQIEALTFGTNDVVLQSVGTLDGYGALAGIEAYPYLIRDLDHFRTVYQGELGQELYDDIAEATGFKIAGAGYRGARILTTNAPIESVEDLAGVKLRVPPLKMYTRTWELLGASPTPMPFSEVFTSLQQGVIDGQENPYEIVDSFRMDEVQSHVTETNHVLGAMTFIFDASTFEGYDPELQEVLQTAAEEAMSWGTEQLIEKENELRAALQDRGMIIASPNLTAFRDRVAPIKEDFPDLAEWVERIQNVD</sequence>
<feature type="signal peptide" evidence="6">
    <location>
        <begin position="1"/>
        <end position="23"/>
    </location>
</feature>
<feature type="chain" id="PRO_5036741385" evidence="6">
    <location>
        <begin position="24"/>
        <end position="324"/>
    </location>
</feature>
<dbReference type="GO" id="GO:0055085">
    <property type="term" value="P:transmembrane transport"/>
    <property type="evidence" value="ECO:0007669"/>
    <property type="project" value="InterPro"/>
</dbReference>
<evidence type="ECO:0000256" key="5">
    <source>
        <dbReference type="ARBA" id="ARBA00022764"/>
    </source>
</evidence>
<dbReference type="NCBIfam" id="TIGR00787">
    <property type="entry name" value="dctP"/>
    <property type="match status" value="1"/>
</dbReference>
<keyword evidence="5" id="KW-0574">Periplasm</keyword>
<reference evidence="7" key="1">
    <citation type="submission" date="2020-03" db="EMBL/GenBank/DDBJ databases">
        <title>Roseovarius gahaiensis sp. nov., isolated from Gahai Saline Lake, China.</title>
        <authorList>
            <person name="Sun X."/>
        </authorList>
    </citation>
    <scope>NUCLEOTIDE SEQUENCE</scope>
    <source>
        <strain evidence="7">GH877</strain>
    </source>
</reference>
<evidence type="ECO:0000256" key="2">
    <source>
        <dbReference type="ARBA" id="ARBA00009023"/>
    </source>
</evidence>
<dbReference type="GO" id="GO:0030288">
    <property type="term" value="C:outer membrane-bounded periplasmic space"/>
    <property type="evidence" value="ECO:0007669"/>
    <property type="project" value="InterPro"/>
</dbReference>
<dbReference type="InterPro" id="IPR004682">
    <property type="entry name" value="TRAP_DctP"/>
</dbReference>
<comment type="caution">
    <text evidence="7">The sequence shown here is derived from an EMBL/GenBank/DDBJ whole genome shotgun (WGS) entry which is preliminary data.</text>
</comment>
<accession>A0A967BHQ3</accession>
<dbReference type="Proteomes" id="UP000639775">
    <property type="component" value="Unassembled WGS sequence"/>
</dbReference>
<dbReference type="CDD" id="cd13603">
    <property type="entry name" value="PBP2_TRAP_Siap_TeaA_like"/>
    <property type="match status" value="1"/>
</dbReference>
<dbReference type="EMBL" id="JAAORB010000030">
    <property type="protein sequence ID" value="NHQ75313.1"/>
    <property type="molecule type" value="Genomic_DNA"/>
</dbReference>
<dbReference type="NCBIfam" id="NF037995">
    <property type="entry name" value="TRAP_S1"/>
    <property type="match status" value="1"/>
</dbReference>
<dbReference type="RefSeq" id="WP_167198290.1">
    <property type="nucleotide sequence ID" value="NZ_JAAORB010000030.1"/>
</dbReference>
<dbReference type="InterPro" id="IPR018389">
    <property type="entry name" value="DctP_fam"/>
</dbReference>
<dbReference type="InterPro" id="IPR038404">
    <property type="entry name" value="TRAP_DctP_sf"/>
</dbReference>
<name>A0A967BHQ3_9RHOB</name>
<dbReference type="PANTHER" id="PTHR33376:SF7">
    <property type="entry name" value="C4-DICARBOXYLATE-BINDING PROTEIN DCTB"/>
    <property type="match status" value="1"/>
</dbReference>
<evidence type="ECO:0000313" key="8">
    <source>
        <dbReference type="Proteomes" id="UP000639775"/>
    </source>
</evidence>
<protein>
    <submittedName>
        <fullName evidence="7">TRAP transporter substrate-binding protein</fullName>
    </submittedName>
</protein>
<comment type="similarity">
    <text evidence="2">Belongs to the bacterial solute-binding protein 7 family.</text>
</comment>
<evidence type="ECO:0000256" key="3">
    <source>
        <dbReference type="ARBA" id="ARBA00022448"/>
    </source>
</evidence>
<keyword evidence="8" id="KW-1185">Reference proteome</keyword>
<evidence type="ECO:0000313" key="7">
    <source>
        <dbReference type="EMBL" id="NHQ75313.1"/>
    </source>
</evidence>
<keyword evidence="4 6" id="KW-0732">Signal</keyword>
<dbReference type="Gene3D" id="3.40.190.170">
    <property type="entry name" value="Bacterial extracellular solute-binding protein, family 7"/>
    <property type="match status" value="1"/>
</dbReference>
<evidence type="ECO:0000256" key="6">
    <source>
        <dbReference type="SAM" id="SignalP"/>
    </source>
</evidence>
<evidence type="ECO:0000256" key="4">
    <source>
        <dbReference type="ARBA" id="ARBA00022729"/>
    </source>
</evidence>
<proteinExistence type="inferred from homology"/>
<dbReference type="Pfam" id="PF03480">
    <property type="entry name" value="DctP"/>
    <property type="match status" value="1"/>
</dbReference>
<dbReference type="PIRSF" id="PIRSF006470">
    <property type="entry name" value="DctB"/>
    <property type="match status" value="1"/>
</dbReference>
<gene>
    <name evidence="7" type="ORF">HAT86_12695</name>
</gene>
<keyword evidence="3" id="KW-0813">Transport</keyword>